<dbReference type="EMBL" id="JAVFWL010000004">
    <property type="protein sequence ID" value="KAK6746782.1"/>
    <property type="molecule type" value="Genomic_DNA"/>
</dbReference>
<gene>
    <name evidence="2" type="primary">Necator_chrIV.g13484</name>
    <name evidence="2" type="ORF">RB195_000193</name>
</gene>
<feature type="transmembrane region" description="Helical" evidence="1">
    <location>
        <begin position="38"/>
        <end position="58"/>
    </location>
</feature>
<comment type="caution">
    <text evidence="2">The sequence shown here is derived from an EMBL/GenBank/DDBJ whole genome shotgun (WGS) entry which is preliminary data.</text>
</comment>
<protein>
    <submittedName>
        <fullName evidence="2">Uncharacterized protein</fullName>
    </submittedName>
</protein>
<proteinExistence type="predicted"/>
<keyword evidence="3" id="KW-1185">Reference proteome</keyword>
<keyword evidence="1" id="KW-1133">Transmembrane helix</keyword>
<reference evidence="2 3" key="1">
    <citation type="submission" date="2023-08" db="EMBL/GenBank/DDBJ databases">
        <title>A Necator americanus chromosomal reference genome.</title>
        <authorList>
            <person name="Ilik V."/>
            <person name="Petrzelkova K.J."/>
            <person name="Pardy F."/>
            <person name="Fuh T."/>
            <person name="Niatou-Singa F.S."/>
            <person name="Gouil Q."/>
            <person name="Baker L."/>
            <person name="Ritchie M.E."/>
            <person name="Jex A.R."/>
            <person name="Gazzola D."/>
            <person name="Li H."/>
            <person name="Toshio Fujiwara R."/>
            <person name="Zhan B."/>
            <person name="Aroian R.V."/>
            <person name="Pafco B."/>
            <person name="Schwarz E.M."/>
        </authorList>
    </citation>
    <scope>NUCLEOTIDE SEQUENCE [LARGE SCALE GENOMIC DNA]</scope>
    <source>
        <strain evidence="2 3">Aroian</strain>
        <tissue evidence="2">Whole animal</tissue>
    </source>
</reference>
<evidence type="ECO:0000313" key="3">
    <source>
        <dbReference type="Proteomes" id="UP001303046"/>
    </source>
</evidence>
<evidence type="ECO:0000313" key="2">
    <source>
        <dbReference type="EMBL" id="KAK6746782.1"/>
    </source>
</evidence>
<sequence length="110" mass="12262">MVEGAHDRLYLSPEETIFLSIFHEEQKSFDTRVVHCGVGSFPVMSLVLAFDANIYLFVGMNRVLTNIRKGLVGLIILSVIVPNGLNTANHRHPDTVFISMSTSTTTLNER</sequence>
<keyword evidence="1" id="KW-0812">Transmembrane</keyword>
<name>A0ABR1D8E5_NECAM</name>
<accession>A0ABR1D8E5</accession>
<dbReference type="Proteomes" id="UP001303046">
    <property type="component" value="Unassembled WGS sequence"/>
</dbReference>
<evidence type="ECO:0000256" key="1">
    <source>
        <dbReference type="SAM" id="Phobius"/>
    </source>
</evidence>
<keyword evidence="1" id="KW-0472">Membrane</keyword>
<organism evidence="2 3">
    <name type="scientific">Necator americanus</name>
    <name type="common">Human hookworm</name>
    <dbReference type="NCBI Taxonomy" id="51031"/>
    <lineage>
        <taxon>Eukaryota</taxon>
        <taxon>Metazoa</taxon>
        <taxon>Ecdysozoa</taxon>
        <taxon>Nematoda</taxon>
        <taxon>Chromadorea</taxon>
        <taxon>Rhabditida</taxon>
        <taxon>Rhabditina</taxon>
        <taxon>Rhabditomorpha</taxon>
        <taxon>Strongyloidea</taxon>
        <taxon>Ancylostomatidae</taxon>
        <taxon>Bunostominae</taxon>
        <taxon>Necator</taxon>
    </lineage>
</organism>